<dbReference type="Proteomes" id="UP000001307">
    <property type="component" value="Unassembled WGS sequence"/>
</dbReference>
<name>E4Y2W2_OIKDI</name>
<feature type="non-terminal residue" evidence="1">
    <location>
        <position position="1"/>
    </location>
</feature>
<protein>
    <submittedName>
        <fullName evidence="1">Uncharacterized protein</fullName>
    </submittedName>
</protein>
<dbReference type="EMBL" id="FN653953">
    <property type="protein sequence ID" value="CBY17794.1"/>
    <property type="molecule type" value="Genomic_DNA"/>
</dbReference>
<organism evidence="1">
    <name type="scientific">Oikopleura dioica</name>
    <name type="common">Tunicate</name>
    <dbReference type="NCBI Taxonomy" id="34765"/>
    <lineage>
        <taxon>Eukaryota</taxon>
        <taxon>Metazoa</taxon>
        <taxon>Chordata</taxon>
        <taxon>Tunicata</taxon>
        <taxon>Appendicularia</taxon>
        <taxon>Copelata</taxon>
        <taxon>Oikopleuridae</taxon>
        <taxon>Oikopleura</taxon>
    </lineage>
</organism>
<reference evidence="1" key="1">
    <citation type="journal article" date="2010" name="Science">
        <title>Plasticity of animal genome architecture unmasked by rapid evolution of a pelagic tunicate.</title>
        <authorList>
            <person name="Denoeud F."/>
            <person name="Henriet S."/>
            <person name="Mungpakdee S."/>
            <person name="Aury J.M."/>
            <person name="Da Silva C."/>
            <person name="Brinkmann H."/>
            <person name="Mikhaleva J."/>
            <person name="Olsen L.C."/>
            <person name="Jubin C."/>
            <person name="Canestro C."/>
            <person name="Bouquet J.M."/>
            <person name="Danks G."/>
            <person name="Poulain J."/>
            <person name="Campsteijn C."/>
            <person name="Adamski M."/>
            <person name="Cross I."/>
            <person name="Yadetie F."/>
            <person name="Muffato M."/>
            <person name="Louis A."/>
            <person name="Butcher S."/>
            <person name="Tsagkogeorga G."/>
            <person name="Konrad A."/>
            <person name="Singh S."/>
            <person name="Jensen M.F."/>
            <person name="Cong E.H."/>
            <person name="Eikeseth-Otteraa H."/>
            <person name="Noel B."/>
            <person name="Anthouard V."/>
            <person name="Porcel B.M."/>
            <person name="Kachouri-Lafond R."/>
            <person name="Nishino A."/>
            <person name="Ugolini M."/>
            <person name="Chourrout P."/>
            <person name="Nishida H."/>
            <person name="Aasland R."/>
            <person name="Huzurbazar S."/>
            <person name="Westhof E."/>
            <person name="Delsuc F."/>
            <person name="Lehrach H."/>
            <person name="Reinhardt R."/>
            <person name="Weissenbach J."/>
            <person name="Roy S.W."/>
            <person name="Artiguenave F."/>
            <person name="Postlethwait J.H."/>
            <person name="Manak J.R."/>
            <person name="Thompson E.M."/>
            <person name="Jaillon O."/>
            <person name="Du Pasquier L."/>
            <person name="Boudinot P."/>
            <person name="Liberles D.A."/>
            <person name="Volff J.N."/>
            <person name="Philippe H."/>
            <person name="Lenhard B."/>
            <person name="Roest Crollius H."/>
            <person name="Wincker P."/>
            <person name="Chourrout D."/>
        </authorList>
    </citation>
    <scope>NUCLEOTIDE SEQUENCE [LARGE SCALE GENOMIC DNA]</scope>
</reference>
<proteinExistence type="predicted"/>
<accession>E4Y2W2</accession>
<keyword evidence="2" id="KW-1185">Reference proteome</keyword>
<gene>
    <name evidence="1" type="ORF">GSOID_T00016525001</name>
</gene>
<evidence type="ECO:0000313" key="2">
    <source>
        <dbReference type="Proteomes" id="UP000001307"/>
    </source>
</evidence>
<dbReference type="AlphaFoldDB" id="E4Y2W2"/>
<sequence>TLLAPSAVHARLVSNVISTSAASTSMSVLKRPMIAQNLLKLVRILLAPSDVRNRVHLR</sequence>
<evidence type="ECO:0000313" key="1">
    <source>
        <dbReference type="EMBL" id="CBY17794.1"/>
    </source>
</evidence>
<dbReference type="InParanoid" id="E4Y2W2"/>